<reference evidence="1 2" key="1">
    <citation type="submission" date="2024-09" db="EMBL/GenBank/DDBJ databases">
        <authorList>
            <person name="Sun Q."/>
            <person name="Mori K."/>
        </authorList>
    </citation>
    <scope>NUCLEOTIDE SEQUENCE [LARGE SCALE GENOMIC DNA]</scope>
    <source>
        <strain evidence="1 2">KCTC 23315</strain>
    </source>
</reference>
<dbReference type="EMBL" id="JBHLXP010000001">
    <property type="protein sequence ID" value="MFC0047779.1"/>
    <property type="molecule type" value="Genomic_DNA"/>
</dbReference>
<evidence type="ECO:0000313" key="2">
    <source>
        <dbReference type="Proteomes" id="UP001589813"/>
    </source>
</evidence>
<proteinExistence type="predicted"/>
<protein>
    <recommendedName>
        <fullName evidence="3">DUF3106 domain-containing protein</fullName>
    </recommendedName>
</protein>
<accession>A0ABV6BA89</accession>
<comment type="caution">
    <text evidence="1">The sequence shown here is derived from an EMBL/GenBank/DDBJ whole genome shotgun (WGS) entry which is preliminary data.</text>
</comment>
<organism evidence="1 2">
    <name type="scientific">Rheinheimera tilapiae</name>
    <dbReference type="NCBI Taxonomy" id="875043"/>
    <lineage>
        <taxon>Bacteria</taxon>
        <taxon>Pseudomonadati</taxon>
        <taxon>Pseudomonadota</taxon>
        <taxon>Gammaproteobacteria</taxon>
        <taxon>Chromatiales</taxon>
        <taxon>Chromatiaceae</taxon>
        <taxon>Rheinheimera</taxon>
    </lineage>
</organism>
<sequence length="82" mass="10049">MTNKIAQLPPEQRQAIELDKRRWLEANQLTNTKRPDEIRTWLMKQMDDEYREDMRRRLNIIRRNRMEIKNNEASTSHNKRAG</sequence>
<evidence type="ECO:0000313" key="1">
    <source>
        <dbReference type="EMBL" id="MFC0047779.1"/>
    </source>
</evidence>
<dbReference type="RefSeq" id="WP_377241349.1">
    <property type="nucleotide sequence ID" value="NZ_JBHLXP010000001.1"/>
</dbReference>
<gene>
    <name evidence="1" type="ORF">ACFFJP_05725</name>
</gene>
<keyword evidence="2" id="KW-1185">Reference proteome</keyword>
<name>A0ABV6BA89_9GAMM</name>
<evidence type="ECO:0008006" key="3">
    <source>
        <dbReference type="Google" id="ProtNLM"/>
    </source>
</evidence>
<dbReference type="Proteomes" id="UP001589813">
    <property type="component" value="Unassembled WGS sequence"/>
</dbReference>